<dbReference type="AlphaFoldDB" id="A0A1B6KIA5"/>
<organism evidence="2">
    <name type="scientific">Graphocephala atropunctata</name>
    <dbReference type="NCBI Taxonomy" id="36148"/>
    <lineage>
        <taxon>Eukaryota</taxon>
        <taxon>Metazoa</taxon>
        <taxon>Ecdysozoa</taxon>
        <taxon>Arthropoda</taxon>
        <taxon>Hexapoda</taxon>
        <taxon>Insecta</taxon>
        <taxon>Pterygota</taxon>
        <taxon>Neoptera</taxon>
        <taxon>Paraneoptera</taxon>
        <taxon>Hemiptera</taxon>
        <taxon>Auchenorrhyncha</taxon>
        <taxon>Membracoidea</taxon>
        <taxon>Cicadellidae</taxon>
        <taxon>Cicadellinae</taxon>
        <taxon>Cicadellini</taxon>
        <taxon>Graphocephala</taxon>
    </lineage>
</organism>
<evidence type="ECO:0000256" key="1">
    <source>
        <dbReference type="SAM" id="SignalP"/>
    </source>
</evidence>
<dbReference type="GO" id="GO:0005615">
    <property type="term" value="C:extracellular space"/>
    <property type="evidence" value="ECO:0007669"/>
    <property type="project" value="TreeGrafter"/>
</dbReference>
<feature type="signal peptide" evidence="1">
    <location>
        <begin position="1"/>
        <end position="23"/>
    </location>
</feature>
<feature type="non-terminal residue" evidence="2">
    <location>
        <position position="173"/>
    </location>
</feature>
<dbReference type="Gene3D" id="3.15.10.30">
    <property type="entry name" value="Haemolymph juvenile hormone binding protein"/>
    <property type="match status" value="1"/>
</dbReference>
<evidence type="ECO:0000313" key="2">
    <source>
        <dbReference type="EMBL" id="JAT11179.1"/>
    </source>
</evidence>
<dbReference type="EMBL" id="GEBQ01028798">
    <property type="protein sequence ID" value="JAT11179.1"/>
    <property type="molecule type" value="Transcribed_RNA"/>
</dbReference>
<dbReference type="InterPro" id="IPR038606">
    <property type="entry name" value="To_sf"/>
</dbReference>
<dbReference type="Pfam" id="PF06585">
    <property type="entry name" value="JHBP"/>
    <property type="match status" value="1"/>
</dbReference>
<dbReference type="PANTHER" id="PTHR11008:SF18">
    <property type="entry name" value="BCDNA.GH05536-RELATED"/>
    <property type="match status" value="1"/>
</dbReference>
<dbReference type="InterPro" id="IPR010562">
    <property type="entry name" value="Haemolymph_juvenile_hormone-bd"/>
</dbReference>
<proteinExistence type="predicted"/>
<accession>A0A1B6KIA5</accession>
<feature type="chain" id="PRO_5008586580" description="Hemolymph juvenile hormone-binding protein" evidence="1">
    <location>
        <begin position="24"/>
        <end position="173"/>
    </location>
</feature>
<gene>
    <name evidence="2" type="ORF">g.2091</name>
</gene>
<reference evidence="2" key="1">
    <citation type="submission" date="2015-11" db="EMBL/GenBank/DDBJ databases">
        <title>De novo transcriptome assembly of four potential Pierce s Disease insect vectors from Arizona vineyards.</title>
        <authorList>
            <person name="Tassone E.E."/>
        </authorList>
    </citation>
    <scope>NUCLEOTIDE SEQUENCE</scope>
</reference>
<keyword evidence="1" id="KW-0732">Signal</keyword>
<name>A0A1B6KIA5_9HEMI</name>
<protein>
    <recommendedName>
        <fullName evidence="3">Hemolymph juvenile hormone-binding protein</fullName>
    </recommendedName>
</protein>
<sequence>MEVSGHILLSLTLLIVTVVGTIAFPKGSMYTCERSSPQLNDCVREGLATVIAQFRTGNLELGVPPLDPMEVPYLQVHHDNNNLSLDLTMKNIHIVGFSDIKLAKVTTNLDDVNKVEVTGKTPALRITGQYLSEGLLVTFPLHSAGSFAINMTEVTSSWVVYLRRVERNQTQYL</sequence>
<dbReference type="PANTHER" id="PTHR11008">
    <property type="entry name" value="PROTEIN TAKEOUT-LIKE PROTEIN"/>
    <property type="match status" value="1"/>
</dbReference>
<evidence type="ECO:0008006" key="3">
    <source>
        <dbReference type="Google" id="ProtNLM"/>
    </source>
</evidence>